<evidence type="ECO:0000313" key="2">
    <source>
        <dbReference type="Proteomes" id="UP000256964"/>
    </source>
</evidence>
<sequence length="167" mass="18809">MMYDMRRDGDGPPVRTILRRHDCRSSQTEWLIAQWSSIILTAIPAPSDSCCPARISRRGFHAASPTPLRPTTKGNLTHAPALATAPRDHASRFALFADQRHEVAECYVALPSPVVYAPVGPVEQQAYLLYVALVSDFFQPPAWWWDLRRNRNRNLLVLPSSDGTCRQ</sequence>
<protein>
    <submittedName>
        <fullName evidence="1">Uncharacterized protein</fullName>
    </submittedName>
</protein>
<accession>A0A371D9S8</accession>
<organism evidence="1 2">
    <name type="scientific">Lentinus brumalis</name>
    <dbReference type="NCBI Taxonomy" id="2498619"/>
    <lineage>
        <taxon>Eukaryota</taxon>
        <taxon>Fungi</taxon>
        <taxon>Dikarya</taxon>
        <taxon>Basidiomycota</taxon>
        <taxon>Agaricomycotina</taxon>
        <taxon>Agaricomycetes</taxon>
        <taxon>Polyporales</taxon>
        <taxon>Polyporaceae</taxon>
        <taxon>Lentinus</taxon>
    </lineage>
</organism>
<gene>
    <name evidence="1" type="ORF">OH76DRAFT_544305</name>
</gene>
<keyword evidence="2" id="KW-1185">Reference proteome</keyword>
<dbReference type="Proteomes" id="UP000256964">
    <property type="component" value="Unassembled WGS sequence"/>
</dbReference>
<reference evidence="1 2" key="1">
    <citation type="journal article" date="2018" name="Biotechnol. Biofuels">
        <title>Integrative visual omics of the white-rot fungus Polyporus brumalis exposes the biotechnological potential of its oxidative enzymes for delignifying raw plant biomass.</title>
        <authorList>
            <person name="Miyauchi S."/>
            <person name="Rancon A."/>
            <person name="Drula E."/>
            <person name="Hage H."/>
            <person name="Chaduli D."/>
            <person name="Favel A."/>
            <person name="Grisel S."/>
            <person name="Henrissat B."/>
            <person name="Herpoel-Gimbert I."/>
            <person name="Ruiz-Duenas F.J."/>
            <person name="Chevret D."/>
            <person name="Hainaut M."/>
            <person name="Lin J."/>
            <person name="Wang M."/>
            <person name="Pangilinan J."/>
            <person name="Lipzen A."/>
            <person name="Lesage-Meessen L."/>
            <person name="Navarro D."/>
            <person name="Riley R."/>
            <person name="Grigoriev I.V."/>
            <person name="Zhou S."/>
            <person name="Raouche S."/>
            <person name="Rosso M.N."/>
        </authorList>
    </citation>
    <scope>NUCLEOTIDE SEQUENCE [LARGE SCALE GENOMIC DNA]</scope>
    <source>
        <strain evidence="1 2">BRFM 1820</strain>
    </source>
</reference>
<dbReference type="EMBL" id="KZ857406">
    <property type="protein sequence ID" value="RDX49283.1"/>
    <property type="molecule type" value="Genomic_DNA"/>
</dbReference>
<name>A0A371D9S8_9APHY</name>
<evidence type="ECO:0000313" key="1">
    <source>
        <dbReference type="EMBL" id="RDX49283.1"/>
    </source>
</evidence>
<proteinExistence type="predicted"/>
<dbReference type="AlphaFoldDB" id="A0A371D9S8"/>